<dbReference type="AlphaFoldDB" id="A0A4V2UMK6"/>
<evidence type="ECO:0000313" key="1">
    <source>
        <dbReference type="EMBL" id="TCS57597.1"/>
    </source>
</evidence>
<reference evidence="1 2" key="1">
    <citation type="submission" date="2019-03" db="EMBL/GenBank/DDBJ databases">
        <title>Genomic Encyclopedia of Type Strains, Phase IV (KMG-IV): sequencing the most valuable type-strain genomes for metagenomic binning, comparative biology and taxonomic classification.</title>
        <authorList>
            <person name="Goeker M."/>
        </authorList>
    </citation>
    <scope>NUCLEOTIDE SEQUENCE [LARGE SCALE GENOMIC DNA]</scope>
    <source>
        <strain evidence="1 2">DSM 104836</strain>
    </source>
</reference>
<evidence type="ECO:0000313" key="2">
    <source>
        <dbReference type="Proteomes" id="UP000295696"/>
    </source>
</evidence>
<sequence length="43" mass="4786">MTGFLVNITRQDGYEWLTSLVRTDTGLGACDIILVETVEIEGR</sequence>
<name>A0A4V2UMK6_9RHOB</name>
<accession>A0A4V2UMK6</accession>
<organism evidence="1 2">
    <name type="scientific">Primorskyibacter sedentarius</name>
    <dbReference type="NCBI Taxonomy" id="745311"/>
    <lineage>
        <taxon>Bacteria</taxon>
        <taxon>Pseudomonadati</taxon>
        <taxon>Pseudomonadota</taxon>
        <taxon>Alphaproteobacteria</taxon>
        <taxon>Rhodobacterales</taxon>
        <taxon>Roseobacteraceae</taxon>
        <taxon>Primorskyibacter</taxon>
    </lineage>
</organism>
<protein>
    <submittedName>
        <fullName evidence="1">Uncharacterized protein</fullName>
    </submittedName>
</protein>
<proteinExistence type="predicted"/>
<dbReference type="EMBL" id="SLZU01000026">
    <property type="protein sequence ID" value="TCS57597.1"/>
    <property type="molecule type" value="Genomic_DNA"/>
</dbReference>
<dbReference type="Proteomes" id="UP000295696">
    <property type="component" value="Unassembled WGS sequence"/>
</dbReference>
<dbReference type="RefSeq" id="WP_279389282.1">
    <property type="nucleotide sequence ID" value="NZ_SLZU01000026.1"/>
</dbReference>
<gene>
    <name evidence="1" type="ORF">EDD52_1265</name>
</gene>
<comment type="caution">
    <text evidence="1">The sequence shown here is derived from an EMBL/GenBank/DDBJ whole genome shotgun (WGS) entry which is preliminary data.</text>
</comment>
<keyword evidence="2" id="KW-1185">Reference proteome</keyword>